<dbReference type="InterPro" id="IPR050961">
    <property type="entry name" value="BolA/IbaG_stress_morph_reg"/>
</dbReference>
<reference evidence="3 4" key="1">
    <citation type="journal article" date="2019" name="PLoS ONE">
        <title>Pup mortality in New Zealand sea lions (Phocarctos hookeri) at Enderby Island, Auckland Islands, 2013-18.</title>
        <authorList>
            <person name="Michael S.A."/>
            <person name="Hayman D.T.S."/>
            <person name="Gray R."/>
            <person name="Zhang J."/>
            <person name="Rogers L."/>
            <person name="Roe W.D."/>
        </authorList>
    </citation>
    <scope>NUCLEOTIDE SEQUENCE [LARGE SCALE GENOMIC DNA]</scope>
    <source>
        <strain evidence="3 4">SM868</strain>
    </source>
</reference>
<protein>
    <submittedName>
        <fullName evidence="3">BolA/IbaG family iron-sulfur metabolism protein</fullName>
    </submittedName>
</protein>
<evidence type="ECO:0000256" key="1">
    <source>
        <dbReference type="ARBA" id="ARBA00005578"/>
    </source>
</evidence>
<dbReference type="InterPro" id="IPR036065">
    <property type="entry name" value="BolA-like_sf"/>
</dbReference>
<proteinExistence type="inferred from homology"/>
<dbReference type="SUPFAM" id="SSF82657">
    <property type="entry name" value="BolA-like"/>
    <property type="match status" value="1"/>
</dbReference>
<dbReference type="InterPro" id="IPR002634">
    <property type="entry name" value="BolA"/>
</dbReference>
<dbReference type="PIRSF" id="PIRSF003113">
    <property type="entry name" value="BolA"/>
    <property type="match status" value="1"/>
</dbReference>
<comment type="caution">
    <text evidence="3">The sequence shown here is derived from an EMBL/GenBank/DDBJ whole genome shotgun (WGS) entry which is preliminary data.</text>
</comment>
<accession>A0A844LY24</accession>
<dbReference type="Proteomes" id="UP000442109">
    <property type="component" value="Unassembled WGS sequence"/>
</dbReference>
<dbReference type="PANTHER" id="PTHR46229:SF2">
    <property type="entry name" value="BOLA-LIKE PROTEIN 1"/>
    <property type="match status" value="1"/>
</dbReference>
<dbReference type="GO" id="GO:0006351">
    <property type="term" value="P:DNA-templated transcription"/>
    <property type="evidence" value="ECO:0007669"/>
    <property type="project" value="TreeGrafter"/>
</dbReference>
<sequence length="110" mass="12136">MQVHNQLIERLNALSPTHVDLVNESMNHAGYFEGKESHFKLTIVSPEFVSKRAVARHQLIYAQAGELMTSQGGSIHALAIHAYTPEEWDSLLQEQQSVPASPLCAGQNKG</sequence>
<comment type="similarity">
    <text evidence="1 2">Belongs to the BolA/IbaG family.</text>
</comment>
<dbReference type="RefSeq" id="WP_110815961.1">
    <property type="nucleotide sequence ID" value="NZ_WFKQ01000001.1"/>
</dbReference>
<keyword evidence="4" id="KW-1185">Reference proteome</keyword>
<organism evidence="3 4">
    <name type="scientific">Psychrobacter sanguinis</name>
    <dbReference type="NCBI Taxonomy" id="861445"/>
    <lineage>
        <taxon>Bacteria</taxon>
        <taxon>Pseudomonadati</taxon>
        <taxon>Pseudomonadota</taxon>
        <taxon>Gammaproteobacteria</taxon>
        <taxon>Moraxellales</taxon>
        <taxon>Moraxellaceae</taxon>
        <taxon>Psychrobacter</taxon>
    </lineage>
</organism>
<dbReference type="GO" id="GO:0005829">
    <property type="term" value="C:cytosol"/>
    <property type="evidence" value="ECO:0007669"/>
    <property type="project" value="TreeGrafter"/>
</dbReference>
<evidence type="ECO:0000313" key="4">
    <source>
        <dbReference type="Proteomes" id="UP000442109"/>
    </source>
</evidence>
<dbReference type="Pfam" id="PF01722">
    <property type="entry name" value="BolA"/>
    <property type="match status" value="1"/>
</dbReference>
<evidence type="ECO:0000313" key="3">
    <source>
        <dbReference type="EMBL" id="MUG31609.1"/>
    </source>
</evidence>
<gene>
    <name evidence="3" type="ORF">GB996_02245</name>
</gene>
<dbReference type="PANTHER" id="PTHR46229">
    <property type="entry name" value="BOLA TRANSCRIPTION REGULATOR"/>
    <property type="match status" value="1"/>
</dbReference>
<dbReference type="EMBL" id="WFKQ01000001">
    <property type="protein sequence ID" value="MUG31609.1"/>
    <property type="molecule type" value="Genomic_DNA"/>
</dbReference>
<dbReference type="OrthoDB" id="9801469at2"/>
<dbReference type="Gene3D" id="3.10.20.90">
    <property type="entry name" value="Phosphatidylinositol 3-kinase Catalytic Subunit, Chain A, domain 1"/>
    <property type="match status" value="1"/>
</dbReference>
<dbReference type="AlphaFoldDB" id="A0A844LY24"/>
<evidence type="ECO:0000256" key="2">
    <source>
        <dbReference type="RuleBase" id="RU003860"/>
    </source>
</evidence>
<name>A0A844LY24_9GAMM</name>